<evidence type="ECO:0000259" key="8">
    <source>
        <dbReference type="PROSITE" id="PS50104"/>
    </source>
</evidence>
<keyword evidence="10" id="KW-1185">Reference proteome</keyword>
<organism evidence="9 10">
    <name type="scientific">Muraenolepis orangiensis</name>
    <name type="common">Patagonian moray cod</name>
    <dbReference type="NCBI Taxonomy" id="630683"/>
    <lineage>
        <taxon>Eukaryota</taxon>
        <taxon>Metazoa</taxon>
        <taxon>Chordata</taxon>
        <taxon>Craniata</taxon>
        <taxon>Vertebrata</taxon>
        <taxon>Euteleostomi</taxon>
        <taxon>Actinopterygii</taxon>
        <taxon>Neopterygii</taxon>
        <taxon>Teleostei</taxon>
        <taxon>Neoteleostei</taxon>
        <taxon>Acanthomorphata</taxon>
        <taxon>Zeiogadaria</taxon>
        <taxon>Gadariae</taxon>
        <taxon>Gadiformes</taxon>
        <taxon>Muraenolepidoidei</taxon>
        <taxon>Muraenolepididae</taxon>
        <taxon>Muraenolepis</taxon>
    </lineage>
</organism>
<dbReference type="GO" id="GO:0051607">
    <property type="term" value="P:defense response to virus"/>
    <property type="evidence" value="ECO:0007669"/>
    <property type="project" value="TreeGrafter"/>
</dbReference>
<dbReference type="GO" id="GO:0005886">
    <property type="term" value="C:plasma membrane"/>
    <property type="evidence" value="ECO:0007669"/>
    <property type="project" value="TreeGrafter"/>
</dbReference>
<evidence type="ECO:0000256" key="1">
    <source>
        <dbReference type="ARBA" id="ARBA00022692"/>
    </source>
</evidence>
<dbReference type="InterPro" id="IPR000157">
    <property type="entry name" value="TIR_dom"/>
</dbReference>
<evidence type="ECO:0000256" key="7">
    <source>
        <dbReference type="ARBA" id="ARBA00046288"/>
    </source>
</evidence>
<evidence type="ECO:0000256" key="5">
    <source>
        <dbReference type="ARBA" id="ARBA00023170"/>
    </source>
</evidence>
<keyword evidence="5" id="KW-0675">Receptor</keyword>
<dbReference type="GO" id="GO:0007249">
    <property type="term" value="P:canonical NF-kappaB signal transduction"/>
    <property type="evidence" value="ECO:0007669"/>
    <property type="project" value="TreeGrafter"/>
</dbReference>
<dbReference type="GO" id="GO:0002224">
    <property type="term" value="P:toll-like receptor signaling pathway"/>
    <property type="evidence" value="ECO:0007669"/>
    <property type="project" value="TreeGrafter"/>
</dbReference>
<name>A0A9Q0DTM4_9TELE</name>
<dbReference type="EMBL" id="JANIIK010000113">
    <property type="protein sequence ID" value="KAJ3592412.1"/>
    <property type="molecule type" value="Genomic_DNA"/>
</dbReference>
<evidence type="ECO:0000256" key="3">
    <source>
        <dbReference type="ARBA" id="ARBA00022989"/>
    </source>
</evidence>
<protein>
    <recommendedName>
        <fullName evidence="8">TIR domain-containing protein</fullName>
    </recommendedName>
</protein>
<sequence length="141" mass="16801">MSEMCVQLEERGDRPLRLCLEDRDWIPGCPLVDNLCQSIHQSKRTVFVLTNRDIKSGNIKTAFYMAHQRLMDEKNDVIVLIFLEKAVCYSKYLRLRKRLYRRSVMEWPTNPQAQPYFWFGLRSVLSTESSKQYSDLFRETL</sequence>
<dbReference type="GO" id="GO:0038187">
    <property type="term" value="F:pattern recognition receptor activity"/>
    <property type="evidence" value="ECO:0007669"/>
    <property type="project" value="TreeGrafter"/>
</dbReference>
<dbReference type="PANTHER" id="PTHR47410">
    <property type="entry name" value="TOLL-LIKE RECEPTOR 7-RELATED"/>
    <property type="match status" value="1"/>
</dbReference>
<evidence type="ECO:0000313" key="10">
    <source>
        <dbReference type="Proteomes" id="UP001148018"/>
    </source>
</evidence>
<comment type="subcellular location">
    <subcellularLocation>
        <location evidence="7">Endomembrane system</location>
        <topology evidence="7">Single-pass type I membrane protein</topology>
    </subcellularLocation>
</comment>
<dbReference type="Pfam" id="PF01582">
    <property type="entry name" value="TIR"/>
    <property type="match status" value="1"/>
</dbReference>
<dbReference type="Gene3D" id="3.40.50.10140">
    <property type="entry name" value="Toll/interleukin-1 receptor homology (TIR) domain"/>
    <property type="match status" value="1"/>
</dbReference>
<gene>
    <name evidence="9" type="ORF">NHX12_007539</name>
</gene>
<evidence type="ECO:0000256" key="2">
    <source>
        <dbReference type="ARBA" id="ARBA00022729"/>
    </source>
</evidence>
<dbReference type="PANTHER" id="PTHR47410:SF2">
    <property type="entry name" value="TOLL-LIKE RECEPTOR 7"/>
    <property type="match status" value="1"/>
</dbReference>
<dbReference type="GO" id="GO:0012505">
    <property type="term" value="C:endomembrane system"/>
    <property type="evidence" value="ECO:0007669"/>
    <property type="project" value="UniProtKB-SubCell"/>
</dbReference>
<evidence type="ECO:0000256" key="6">
    <source>
        <dbReference type="ARBA" id="ARBA00023180"/>
    </source>
</evidence>
<dbReference type="AlphaFoldDB" id="A0A9Q0DTM4"/>
<dbReference type="Proteomes" id="UP001148018">
    <property type="component" value="Unassembled WGS sequence"/>
</dbReference>
<feature type="domain" description="TIR" evidence="8">
    <location>
        <begin position="1"/>
        <end position="125"/>
    </location>
</feature>
<evidence type="ECO:0000313" key="9">
    <source>
        <dbReference type="EMBL" id="KAJ3592412.1"/>
    </source>
</evidence>
<dbReference type="PROSITE" id="PS50104">
    <property type="entry name" value="TIR"/>
    <property type="match status" value="1"/>
</dbReference>
<keyword evidence="1" id="KW-0812">Transmembrane</keyword>
<evidence type="ECO:0000256" key="4">
    <source>
        <dbReference type="ARBA" id="ARBA00023136"/>
    </source>
</evidence>
<dbReference type="SUPFAM" id="SSF52200">
    <property type="entry name" value="Toll/Interleukin receptor TIR domain"/>
    <property type="match status" value="1"/>
</dbReference>
<keyword evidence="6" id="KW-0325">Glycoprotein</keyword>
<dbReference type="OrthoDB" id="10006997at2759"/>
<dbReference type="GO" id="GO:0032755">
    <property type="term" value="P:positive regulation of interleukin-6 production"/>
    <property type="evidence" value="ECO:0007669"/>
    <property type="project" value="TreeGrafter"/>
</dbReference>
<comment type="caution">
    <text evidence="9">The sequence shown here is derived from an EMBL/GenBank/DDBJ whole genome shotgun (WGS) entry which is preliminary data.</text>
</comment>
<reference evidence="9" key="1">
    <citation type="submission" date="2022-07" db="EMBL/GenBank/DDBJ databases">
        <title>Chromosome-level genome of Muraenolepis orangiensis.</title>
        <authorList>
            <person name="Kim J."/>
        </authorList>
    </citation>
    <scope>NUCLEOTIDE SEQUENCE</scope>
    <source>
        <strain evidence="9">KU_S4_2022</strain>
        <tissue evidence="9">Muscle</tissue>
    </source>
</reference>
<proteinExistence type="predicted"/>
<keyword evidence="2" id="KW-0732">Signal</keyword>
<accession>A0A9Q0DTM4</accession>
<keyword evidence="3" id="KW-1133">Transmembrane helix</keyword>
<dbReference type="InterPro" id="IPR035897">
    <property type="entry name" value="Toll_tir_struct_dom_sf"/>
</dbReference>
<keyword evidence="4" id="KW-0472">Membrane</keyword>